<dbReference type="EMBL" id="KV425611">
    <property type="protein sequence ID" value="KZT21041.1"/>
    <property type="molecule type" value="Genomic_DNA"/>
</dbReference>
<organism evidence="1 2">
    <name type="scientific">Neolentinus lepideus HHB14362 ss-1</name>
    <dbReference type="NCBI Taxonomy" id="1314782"/>
    <lineage>
        <taxon>Eukaryota</taxon>
        <taxon>Fungi</taxon>
        <taxon>Dikarya</taxon>
        <taxon>Basidiomycota</taxon>
        <taxon>Agaricomycotina</taxon>
        <taxon>Agaricomycetes</taxon>
        <taxon>Gloeophyllales</taxon>
        <taxon>Gloeophyllaceae</taxon>
        <taxon>Neolentinus</taxon>
    </lineage>
</organism>
<sequence length="117" mass="13269">MSIILPAYHSLHCAEAGRARPASAYGISSLRSHRHKLLCPRRSRWHSSKRSKSLSLLLKSSISLYRAIFLLIVCLSSQTCCVSVRSSRYCPLLAFAQRFHLISCAAYVSRRLLSIYR</sequence>
<keyword evidence="2" id="KW-1185">Reference proteome</keyword>
<evidence type="ECO:0000313" key="2">
    <source>
        <dbReference type="Proteomes" id="UP000076761"/>
    </source>
</evidence>
<dbReference type="AlphaFoldDB" id="A0A165PH94"/>
<dbReference type="Proteomes" id="UP000076761">
    <property type="component" value="Unassembled WGS sequence"/>
</dbReference>
<evidence type="ECO:0000313" key="1">
    <source>
        <dbReference type="EMBL" id="KZT21041.1"/>
    </source>
</evidence>
<dbReference type="InParanoid" id="A0A165PH94"/>
<gene>
    <name evidence="1" type="ORF">NEOLEDRAFT_797601</name>
</gene>
<protein>
    <submittedName>
        <fullName evidence="1">Uncharacterized protein</fullName>
    </submittedName>
</protein>
<proteinExistence type="predicted"/>
<accession>A0A165PH94</accession>
<name>A0A165PH94_9AGAM</name>
<reference evidence="1 2" key="1">
    <citation type="journal article" date="2016" name="Mol. Biol. Evol.">
        <title>Comparative Genomics of Early-Diverging Mushroom-Forming Fungi Provides Insights into the Origins of Lignocellulose Decay Capabilities.</title>
        <authorList>
            <person name="Nagy L.G."/>
            <person name="Riley R."/>
            <person name="Tritt A."/>
            <person name="Adam C."/>
            <person name="Daum C."/>
            <person name="Floudas D."/>
            <person name="Sun H."/>
            <person name="Yadav J.S."/>
            <person name="Pangilinan J."/>
            <person name="Larsson K.H."/>
            <person name="Matsuura K."/>
            <person name="Barry K."/>
            <person name="Labutti K."/>
            <person name="Kuo R."/>
            <person name="Ohm R.A."/>
            <person name="Bhattacharya S.S."/>
            <person name="Shirouzu T."/>
            <person name="Yoshinaga Y."/>
            <person name="Martin F.M."/>
            <person name="Grigoriev I.V."/>
            <person name="Hibbett D.S."/>
        </authorList>
    </citation>
    <scope>NUCLEOTIDE SEQUENCE [LARGE SCALE GENOMIC DNA]</scope>
    <source>
        <strain evidence="1 2">HHB14362 ss-1</strain>
    </source>
</reference>